<dbReference type="Proteomes" id="UP000694843">
    <property type="component" value="Unplaced"/>
</dbReference>
<organism evidence="2 3">
    <name type="scientific">Hyalella azteca</name>
    <name type="common">Amphipod</name>
    <dbReference type="NCBI Taxonomy" id="294128"/>
    <lineage>
        <taxon>Eukaryota</taxon>
        <taxon>Metazoa</taxon>
        <taxon>Ecdysozoa</taxon>
        <taxon>Arthropoda</taxon>
        <taxon>Crustacea</taxon>
        <taxon>Multicrustacea</taxon>
        <taxon>Malacostraca</taxon>
        <taxon>Eumalacostraca</taxon>
        <taxon>Peracarida</taxon>
        <taxon>Amphipoda</taxon>
        <taxon>Senticaudata</taxon>
        <taxon>Talitrida</taxon>
        <taxon>Talitroidea</taxon>
        <taxon>Hyalellidae</taxon>
        <taxon>Hyalella</taxon>
    </lineage>
</organism>
<sequence>MKSRMPRVVESILHDNPLCKGVVEVIEVQFKNGKGTLTRPERPRISPPPPPPPLLSTTSARSPISSKFMKKLRSSKACVDLTHKEDNRSNECSVLADLANKSNISSENIHKSPAKVGPTCDENKEPLAETKNSERVEAVKKSPLKTEPGTPSPSKRATRSCTKACKSEELNKSLRSQETCDSMEINVVDNDEPLDEDVAS</sequence>
<accession>A0A8B7PHB6</accession>
<dbReference type="RefSeq" id="XP_018025553.1">
    <property type="nucleotide sequence ID" value="XM_018170064.2"/>
</dbReference>
<name>A0A8B7PHB6_HYAAZ</name>
<dbReference type="AlphaFoldDB" id="A0A8B7PHB6"/>
<reference evidence="3" key="1">
    <citation type="submission" date="2025-08" db="UniProtKB">
        <authorList>
            <consortium name="RefSeq"/>
        </authorList>
    </citation>
    <scope>IDENTIFICATION</scope>
    <source>
        <tissue evidence="3">Whole organism</tissue>
    </source>
</reference>
<evidence type="ECO:0000313" key="2">
    <source>
        <dbReference type="Proteomes" id="UP000694843"/>
    </source>
</evidence>
<dbReference type="KEGG" id="hazt:108681083"/>
<feature type="compositionally biased region" description="Polar residues" evidence="1">
    <location>
        <begin position="152"/>
        <end position="161"/>
    </location>
</feature>
<keyword evidence="2" id="KW-1185">Reference proteome</keyword>
<gene>
    <name evidence="3" type="primary">LOC108681083</name>
</gene>
<feature type="region of interest" description="Disordered" evidence="1">
    <location>
        <begin position="102"/>
        <end position="162"/>
    </location>
</feature>
<dbReference type="OrthoDB" id="10510764at2759"/>
<feature type="compositionally biased region" description="Pro residues" evidence="1">
    <location>
        <begin position="45"/>
        <end position="54"/>
    </location>
</feature>
<proteinExistence type="predicted"/>
<protein>
    <submittedName>
        <fullName evidence="3">Uncharacterized protein LOC108681083</fullName>
    </submittedName>
</protein>
<dbReference type="GeneID" id="108681083"/>
<feature type="compositionally biased region" description="Basic and acidic residues" evidence="1">
    <location>
        <begin position="121"/>
        <end position="140"/>
    </location>
</feature>
<feature type="region of interest" description="Disordered" evidence="1">
    <location>
        <begin position="32"/>
        <end position="69"/>
    </location>
</feature>
<evidence type="ECO:0000313" key="3">
    <source>
        <dbReference type="RefSeq" id="XP_018025553.1"/>
    </source>
</evidence>
<evidence type="ECO:0000256" key="1">
    <source>
        <dbReference type="SAM" id="MobiDB-lite"/>
    </source>
</evidence>